<evidence type="ECO:0000256" key="4">
    <source>
        <dbReference type="ARBA" id="ARBA00022679"/>
    </source>
</evidence>
<feature type="binding site" evidence="7">
    <location>
        <position position="62"/>
    </location>
    <ligand>
        <name>S-adenosyl-L-methionine</name>
        <dbReference type="ChEBI" id="CHEBI:59789"/>
    </ligand>
</feature>
<dbReference type="SUPFAM" id="SSF53335">
    <property type="entry name" value="S-adenosyl-L-methionine-dependent methyltransferases"/>
    <property type="match status" value="1"/>
</dbReference>
<dbReference type="UniPathway" id="UPA00989"/>
<dbReference type="PANTHER" id="PTHR23417">
    <property type="entry name" value="3-DEOXY-D-MANNO-OCTULOSONIC-ACID TRANSFERASE/TRNA GUANINE-N 7 - -METHYLTRANSFERASE"/>
    <property type="match status" value="1"/>
</dbReference>
<comment type="catalytic activity">
    <reaction evidence="1 7">
        <text>guanosine(46) in tRNA + S-adenosyl-L-methionine = N(7)-methylguanosine(46) in tRNA + S-adenosyl-L-homocysteine</text>
        <dbReference type="Rhea" id="RHEA:42708"/>
        <dbReference type="Rhea" id="RHEA-COMP:10188"/>
        <dbReference type="Rhea" id="RHEA-COMP:10189"/>
        <dbReference type="ChEBI" id="CHEBI:57856"/>
        <dbReference type="ChEBI" id="CHEBI:59789"/>
        <dbReference type="ChEBI" id="CHEBI:74269"/>
        <dbReference type="ChEBI" id="CHEBI:74480"/>
        <dbReference type="EC" id="2.1.1.33"/>
    </reaction>
</comment>
<dbReference type="PROSITE" id="PS51625">
    <property type="entry name" value="SAM_MT_TRMB"/>
    <property type="match status" value="1"/>
</dbReference>
<keyword evidence="6 7" id="KW-0819">tRNA processing</keyword>
<feature type="binding site" evidence="7">
    <location>
        <position position="37"/>
    </location>
    <ligand>
        <name>S-adenosyl-L-methionine</name>
        <dbReference type="ChEBI" id="CHEBI:59789"/>
    </ligand>
</feature>
<proteinExistence type="inferred from homology"/>
<dbReference type="InterPro" id="IPR003358">
    <property type="entry name" value="tRNA_(Gua-N-7)_MeTrfase_Trmb"/>
</dbReference>
<feature type="binding site" evidence="7">
    <location>
        <position position="112"/>
    </location>
    <ligand>
        <name>S-adenosyl-L-methionine</name>
        <dbReference type="ChEBI" id="CHEBI:59789"/>
    </ligand>
</feature>
<gene>
    <name evidence="7 8" type="primary">trmB</name>
    <name evidence="8" type="ORF">CSB45_04010</name>
</gene>
<dbReference type="EC" id="2.1.1.33" evidence="7"/>
<evidence type="ECO:0000256" key="1">
    <source>
        <dbReference type="ARBA" id="ARBA00000142"/>
    </source>
</evidence>
<dbReference type="PANTHER" id="PTHR23417:SF14">
    <property type="entry name" value="PENTACOTRIPEPTIDE-REPEAT REGION OF PRORP DOMAIN-CONTAINING PROTEIN"/>
    <property type="match status" value="1"/>
</dbReference>
<evidence type="ECO:0000313" key="9">
    <source>
        <dbReference type="Proteomes" id="UP000229740"/>
    </source>
</evidence>
<evidence type="ECO:0000256" key="5">
    <source>
        <dbReference type="ARBA" id="ARBA00022691"/>
    </source>
</evidence>
<organism evidence="8 9">
    <name type="scientific">candidate division KSB3 bacterium</name>
    <dbReference type="NCBI Taxonomy" id="2044937"/>
    <lineage>
        <taxon>Bacteria</taxon>
        <taxon>candidate division KSB3</taxon>
    </lineage>
</organism>
<dbReference type="InterPro" id="IPR055361">
    <property type="entry name" value="tRNA_methyltr_TrmB_bact"/>
</dbReference>
<evidence type="ECO:0000313" key="8">
    <source>
        <dbReference type="EMBL" id="PID58241.1"/>
    </source>
</evidence>
<protein>
    <recommendedName>
        <fullName evidence="7">tRNA (guanine-N(7)-)-methyltransferase</fullName>
        <ecNumber evidence="7">2.1.1.33</ecNumber>
    </recommendedName>
    <alternativeName>
        <fullName evidence="7">tRNA (guanine(46)-N(7))-methyltransferase</fullName>
    </alternativeName>
    <alternativeName>
        <fullName evidence="7">tRNA(m7G46)-methyltransferase</fullName>
    </alternativeName>
</protein>
<dbReference type="NCBIfam" id="TIGR00091">
    <property type="entry name" value="tRNA (guanosine(46)-N7)-methyltransferase TrmB"/>
    <property type="match status" value="1"/>
</dbReference>
<comment type="function">
    <text evidence="2 7">Catalyzes the formation of N(7)-methylguanine at position 46 (m7G46) in tRNA.</text>
</comment>
<name>A0A2G6E8Z5_9BACT</name>
<sequence length="209" mass="24603">MKNDLDIDPDIEIQYQNMEARFSWEQIFGNTEPVEIEIGFGKCAFLIAIARDRPTVNFVGIEVSRKYYRKGLNKIQRAEMPNVKLLYGEAFYIFKRFVPDESITNLYINCPDPWPKKRHAKRRLFSPSFIEEAARTLIPCGCIDIATDVAFYMKDTLEVFQACEAYQKVYALTHDELNGQRRYFSEYEQQFLQSGKTMYYARFKKVMSV</sequence>
<evidence type="ECO:0000256" key="2">
    <source>
        <dbReference type="ARBA" id="ARBA00003015"/>
    </source>
</evidence>
<dbReference type="EMBL" id="PDPS01000023">
    <property type="protein sequence ID" value="PID58241.1"/>
    <property type="molecule type" value="Genomic_DNA"/>
</dbReference>
<keyword evidence="4 7" id="KW-0808">Transferase</keyword>
<dbReference type="Proteomes" id="UP000229740">
    <property type="component" value="Unassembled WGS sequence"/>
</dbReference>
<dbReference type="CDD" id="cd02440">
    <property type="entry name" value="AdoMet_MTases"/>
    <property type="match status" value="1"/>
</dbReference>
<dbReference type="GO" id="GO:0008176">
    <property type="term" value="F:tRNA (guanine(46)-N7)-methyltransferase activity"/>
    <property type="evidence" value="ECO:0007669"/>
    <property type="project" value="UniProtKB-UniRule"/>
</dbReference>
<comment type="caution">
    <text evidence="7">Lacks conserved residue(s) required for the propagation of feature annotation.</text>
</comment>
<reference evidence="8 9" key="1">
    <citation type="submission" date="2017-10" db="EMBL/GenBank/DDBJ databases">
        <title>Novel microbial diversity and functional potential in the marine mammal oral microbiome.</title>
        <authorList>
            <person name="Dudek N.K."/>
            <person name="Sun C.L."/>
            <person name="Burstein D."/>
            <person name="Kantor R.S."/>
            <person name="Aliaga Goltsman D.S."/>
            <person name="Bik E.M."/>
            <person name="Thomas B.C."/>
            <person name="Banfield J.F."/>
            <person name="Relman D.A."/>
        </authorList>
    </citation>
    <scope>NUCLEOTIDE SEQUENCE [LARGE SCALE GENOMIC DNA]</scope>
    <source>
        <strain evidence="8">DOLZORAL124_49_17</strain>
    </source>
</reference>
<comment type="caution">
    <text evidence="8">The sequence shown here is derived from an EMBL/GenBank/DDBJ whole genome shotgun (WGS) entry which is preliminary data.</text>
</comment>
<evidence type="ECO:0000256" key="3">
    <source>
        <dbReference type="ARBA" id="ARBA00022603"/>
    </source>
</evidence>
<feature type="binding site" evidence="7">
    <location>
        <position position="116"/>
    </location>
    <ligand>
        <name>substrate</name>
    </ligand>
</feature>
<evidence type="ECO:0000256" key="7">
    <source>
        <dbReference type="HAMAP-Rule" id="MF_01057"/>
    </source>
</evidence>
<evidence type="ECO:0000256" key="6">
    <source>
        <dbReference type="ARBA" id="ARBA00022694"/>
    </source>
</evidence>
<dbReference type="Gene3D" id="3.40.50.150">
    <property type="entry name" value="Vaccinia Virus protein VP39"/>
    <property type="match status" value="1"/>
</dbReference>
<keyword evidence="5 7" id="KW-0949">S-adenosyl-L-methionine</keyword>
<comment type="similarity">
    <text evidence="7">Belongs to the class I-like SAM-binding methyltransferase superfamily. TrmB family.</text>
</comment>
<dbReference type="GO" id="GO:0043527">
    <property type="term" value="C:tRNA methyltransferase complex"/>
    <property type="evidence" value="ECO:0007669"/>
    <property type="project" value="TreeGrafter"/>
</dbReference>
<dbReference type="AlphaFoldDB" id="A0A2G6E8Z5"/>
<comment type="pathway">
    <text evidence="7">tRNA modification; N(7)-methylguanine-tRNA biosynthesis.</text>
</comment>
<dbReference type="Pfam" id="PF02390">
    <property type="entry name" value="Methyltransf_4"/>
    <property type="match status" value="1"/>
</dbReference>
<accession>A0A2G6E8Z5</accession>
<feature type="binding site" evidence="7">
    <location>
        <position position="89"/>
    </location>
    <ligand>
        <name>S-adenosyl-L-methionine</name>
        <dbReference type="ChEBI" id="CHEBI:59789"/>
    </ligand>
</feature>
<feature type="binding site" evidence="7">
    <location>
        <position position="148"/>
    </location>
    <ligand>
        <name>substrate</name>
    </ligand>
</feature>
<dbReference type="InterPro" id="IPR029063">
    <property type="entry name" value="SAM-dependent_MTases_sf"/>
</dbReference>
<keyword evidence="3 7" id="KW-0489">Methyltransferase</keyword>
<dbReference type="HAMAP" id="MF_01057">
    <property type="entry name" value="tRNA_methyltr_TrmB"/>
    <property type="match status" value="1"/>
</dbReference>